<keyword evidence="4" id="KW-1185">Reference proteome</keyword>
<organism evidence="3 4">
    <name type="scientific">Penstemon davidsonii</name>
    <dbReference type="NCBI Taxonomy" id="160366"/>
    <lineage>
        <taxon>Eukaryota</taxon>
        <taxon>Viridiplantae</taxon>
        <taxon>Streptophyta</taxon>
        <taxon>Embryophyta</taxon>
        <taxon>Tracheophyta</taxon>
        <taxon>Spermatophyta</taxon>
        <taxon>Magnoliopsida</taxon>
        <taxon>eudicotyledons</taxon>
        <taxon>Gunneridae</taxon>
        <taxon>Pentapetalae</taxon>
        <taxon>asterids</taxon>
        <taxon>lamiids</taxon>
        <taxon>Lamiales</taxon>
        <taxon>Plantaginaceae</taxon>
        <taxon>Cheloneae</taxon>
        <taxon>Penstemon</taxon>
    </lineage>
</organism>
<feature type="compositionally biased region" description="Basic and acidic residues" evidence="1">
    <location>
        <begin position="191"/>
        <end position="207"/>
    </location>
</feature>
<dbReference type="SUPFAM" id="SSF56112">
    <property type="entry name" value="Protein kinase-like (PK-like)"/>
    <property type="match status" value="1"/>
</dbReference>
<protein>
    <recommendedName>
        <fullName evidence="2">Serine-threonine/tyrosine-protein kinase catalytic domain-containing protein</fullName>
    </recommendedName>
</protein>
<accession>A0ABR0DK33</accession>
<proteinExistence type="predicted"/>
<feature type="domain" description="Serine-threonine/tyrosine-protein kinase catalytic" evidence="2">
    <location>
        <begin position="48"/>
        <end position="89"/>
    </location>
</feature>
<reference evidence="3 4" key="1">
    <citation type="journal article" date="2023" name="bioRxiv">
        <title>Genome report: Whole genome sequence and annotation of Penstemon davidsonii.</title>
        <authorList>
            <person name="Ostevik K.L."/>
            <person name="Alabady M."/>
            <person name="Zhang M."/>
            <person name="Rausher M.D."/>
        </authorList>
    </citation>
    <scope>NUCLEOTIDE SEQUENCE [LARGE SCALE GENOMIC DNA]</scope>
    <source>
        <strain evidence="3">DNT005</strain>
        <tissue evidence="3">Whole leaf</tissue>
    </source>
</reference>
<sequence length="335" mass="37990">MIETEWFVLQEGSCNEGRGLRSLGYLSSAYNIAELGFSTNEYFDVYIRVPDYLAVGYRALEVTHTKTVSQASDVFSFGVVLIELVSDKTSQIITDDGKVKMNRYYDNWEKLVEAVIKREQIRALSLDSSRSPSTRSVDSDFSLSSSSHYDSEYLSSRPTPTPSPLHPETVKHKLVEIVGKGKQTGKSGFSSKKENGKEESEPNWTNDRRTLYGSELFREAYSVKEIAEEAKRRAEIARLRTWNQLTITTLEPKKEIHQLSRDKDCFKEVSQIAEEVKRRADIARKQLLEQGSRGRETEPRGREKQAVGFLLCRTSFRAAYLLIPNSECGSVKSVG</sequence>
<evidence type="ECO:0000313" key="4">
    <source>
        <dbReference type="Proteomes" id="UP001291926"/>
    </source>
</evidence>
<gene>
    <name evidence="3" type="ORF">RD792_005415</name>
</gene>
<dbReference type="Proteomes" id="UP001291926">
    <property type="component" value="Unassembled WGS sequence"/>
</dbReference>
<dbReference type="InterPro" id="IPR011009">
    <property type="entry name" value="Kinase-like_dom_sf"/>
</dbReference>
<dbReference type="Gene3D" id="1.10.510.10">
    <property type="entry name" value="Transferase(Phosphotransferase) domain 1"/>
    <property type="match status" value="1"/>
</dbReference>
<dbReference type="EMBL" id="JAYDYQ010001088">
    <property type="protein sequence ID" value="KAK4489603.1"/>
    <property type="molecule type" value="Genomic_DNA"/>
</dbReference>
<evidence type="ECO:0000256" key="1">
    <source>
        <dbReference type="SAM" id="MobiDB-lite"/>
    </source>
</evidence>
<evidence type="ECO:0000259" key="2">
    <source>
        <dbReference type="Pfam" id="PF07714"/>
    </source>
</evidence>
<dbReference type="Gene3D" id="6.10.140.890">
    <property type="match status" value="1"/>
</dbReference>
<dbReference type="InterPro" id="IPR001245">
    <property type="entry name" value="Ser-Thr/Tyr_kinase_cat_dom"/>
</dbReference>
<dbReference type="Pfam" id="PF07714">
    <property type="entry name" value="PK_Tyr_Ser-Thr"/>
    <property type="match status" value="1"/>
</dbReference>
<comment type="caution">
    <text evidence="3">The sequence shown here is derived from an EMBL/GenBank/DDBJ whole genome shotgun (WGS) entry which is preliminary data.</text>
</comment>
<feature type="region of interest" description="Disordered" evidence="1">
    <location>
        <begin position="182"/>
        <end position="207"/>
    </location>
</feature>
<name>A0ABR0DK33_9LAMI</name>
<evidence type="ECO:0000313" key="3">
    <source>
        <dbReference type="EMBL" id="KAK4489603.1"/>
    </source>
</evidence>